<dbReference type="Pfam" id="PF00310">
    <property type="entry name" value="GATase_2"/>
    <property type="match status" value="1"/>
</dbReference>
<evidence type="ECO:0000256" key="3">
    <source>
        <dbReference type="ARBA" id="ARBA00009716"/>
    </source>
</evidence>
<evidence type="ECO:0000256" key="11">
    <source>
        <dbReference type="ARBA" id="ARBA00023014"/>
    </source>
</evidence>
<protein>
    <submittedName>
        <fullName evidence="16">Glutamate synthase</fullName>
    </submittedName>
</protein>
<comment type="cofactor">
    <cofactor evidence="1">
        <name>FMN</name>
        <dbReference type="ChEBI" id="CHEBI:58210"/>
    </cofactor>
</comment>
<comment type="caution">
    <text evidence="16">The sequence shown here is derived from an EMBL/GenBank/DDBJ whole genome shotgun (WGS) entry which is preliminary data.</text>
</comment>
<dbReference type="InterPro" id="IPR017932">
    <property type="entry name" value="GATase_2_dom"/>
</dbReference>
<proteinExistence type="inferred from homology"/>
<evidence type="ECO:0000256" key="13">
    <source>
        <dbReference type="ARBA" id="ARBA00023291"/>
    </source>
</evidence>
<evidence type="ECO:0000256" key="4">
    <source>
        <dbReference type="ARBA" id="ARBA00022605"/>
    </source>
</evidence>
<keyword evidence="10" id="KW-0408">Iron</keyword>
<keyword evidence="13" id="KW-0003">3Fe-4S</keyword>
<dbReference type="PANTHER" id="PTHR11938">
    <property type="entry name" value="FAD NADPH DEHYDROGENASE/OXIDOREDUCTASE"/>
    <property type="match status" value="1"/>
</dbReference>
<evidence type="ECO:0000256" key="10">
    <source>
        <dbReference type="ARBA" id="ARBA00023004"/>
    </source>
</evidence>
<reference evidence="16 17" key="2">
    <citation type="submission" date="2015-01" db="EMBL/GenBank/DDBJ databases">
        <authorList>
            <consortium name="NBRP consortium"/>
            <person name="Sawabe T."/>
            <person name="Meirelles P."/>
            <person name="Feng G."/>
            <person name="Sayaka M."/>
            <person name="Hattori M."/>
            <person name="Ohkuma M."/>
        </authorList>
    </citation>
    <scope>NUCLEOTIDE SEQUENCE [LARGE SCALE GENOMIC DNA]</scope>
    <source>
        <strain evidence="16 17">JCM19232</strain>
    </source>
</reference>
<name>A0A0B8P761_9VIBR</name>
<keyword evidence="12" id="KW-0314">Glutamate biosynthesis</keyword>
<dbReference type="PANTHER" id="PTHR11938:SF148">
    <property type="entry name" value="GLUTAMATE SYNTHASE [NADPH] LARGE CHAIN"/>
    <property type="match status" value="1"/>
</dbReference>
<dbReference type="InterPro" id="IPR029055">
    <property type="entry name" value="Ntn_hydrolases_N"/>
</dbReference>
<keyword evidence="4" id="KW-0028">Amino-acid biosynthesis</keyword>
<accession>A0A0B8P761</accession>
<evidence type="ECO:0000256" key="8">
    <source>
        <dbReference type="ARBA" id="ARBA00022962"/>
    </source>
</evidence>
<evidence type="ECO:0000256" key="14">
    <source>
        <dbReference type="ARBA" id="ARBA00029440"/>
    </source>
</evidence>
<evidence type="ECO:0000256" key="2">
    <source>
        <dbReference type="ARBA" id="ARBA00001927"/>
    </source>
</evidence>
<evidence type="ECO:0000259" key="15">
    <source>
        <dbReference type="PROSITE" id="PS51278"/>
    </source>
</evidence>
<dbReference type="InterPro" id="IPR050711">
    <property type="entry name" value="ET-N_metabolism_enzyme"/>
</dbReference>
<keyword evidence="9" id="KW-0560">Oxidoreductase</keyword>
<dbReference type="GO" id="GO:0019676">
    <property type="term" value="P:ammonia assimilation cycle"/>
    <property type="evidence" value="ECO:0007669"/>
    <property type="project" value="TreeGrafter"/>
</dbReference>
<keyword evidence="5" id="KW-0285">Flavoprotein</keyword>
<evidence type="ECO:0000313" key="17">
    <source>
        <dbReference type="Proteomes" id="UP000031670"/>
    </source>
</evidence>
<evidence type="ECO:0000256" key="5">
    <source>
        <dbReference type="ARBA" id="ARBA00022630"/>
    </source>
</evidence>
<dbReference type="Proteomes" id="UP000031670">
    <property type="component" value="Unassembled WGS sequence"/>
</dbReference>
<dbReference type="EMBL" id="BBSA01000006">
    <property type="protein sequence ID" value="GAM62710.1"/>
    <property type="molecule type" value="Genomic_DNA"/>
</dbReference>
<comment type="pathway">
    <text evidence="14">Amino-acid biosynthesis.</text>
</comment>
<dbReference type="SUPFAM" id="SSF56235">
    <property type="entry name" value="N-terminal nucleophile aminohydrolases (Ntn hydrolases)"/>
    <property type="match status" value="1"/>
</dbReference>
<organism evidence="16 17">
    <name type="scientific">Vibrio ishigakensis</name>
    <dbReference type="NCBI Taxonomy" id="1481914"/>
    <lineage>
        <taxon>Bacteria</taxon>
        <taxon>Pseudomonadati</taxon>
        <taxon>Pseudomonadota</taxon>
        <taxon>Gammaproteobacteria</taxon>
        <taxon>Vibrionales</taxon>
        <taxon>Vibrionaceae</taxon>
        <taxon>Vibrio</taxon>
    </lineage>
</organism>
<comment type="similarity">
    <text evidence="3">Belongs to the glutamate synthase family.</text>
</comment>
<dbReference type="GO" id="GO:0006537">
    <property type="term" value="P:glutamate biosynthetic process"/>
    <property type="evidence" value="ECO:0007669"/>
    <property type="project" value="UniProtKB-KW"/>
</dbReference>
<keyword evidence="8" id="KW-0315">Glutamine amidotransferase</keyword>
<reference evidence="16 17" key="1">
    <citation type="submission" date="2015-01" db="EMBL/GenBank/DDBJ databases">
        <title>Vibrio sp. C5 JCM 19232 whole genome shotgun sequence.</title>
        <authorList>
            <person name="Sawabe T."/>
            <person name="Meirelles P."/>
            <person name="Feng G."/>
            <person name="Sayaka M."/>
            <person name="Hattori M."/>
            <person name="Ohkuma M."/>
        </authorList>
    </citation>
    <scope>NUCLEOTIDE SEQUENCE [LARGE SCALE GENOMIC DNA]</scope>
    <source>
        <strain evidence="16 17">JCM19232</strain>
    </source>
</reference>
<dbReference type="GO" id="GO:0015930">
    <property type="term" value="F:glutamate synthase activity"/>
    <property type="evidence" value="ECO:0007669"/>
    <property type="project" value="TreeGrafter"/>
</dbReference>
<evidence type="ECO:0000256" key="12">
    <source>
        <dbReference type="ARBA" id="ARBA00023164"/>
    </source>
</evidence>
<evidence type="ECO:0000313" key="16">
    <source>
        <dbReference type="EMBL" id="GAM62710.1"/>
    </source>
</evidence>
<comment type="cofactor">
    <cofactor evidence="2">
        <name>[3Fe-4S] cluster</name>
        <dbReference type="ChEBI" id="CHEBI:21137"/>
    </cofactor>
</comment>
<keyword evidence="6" id="KW-0288">FMN</keyword>
<dbReference type="GO" id="GO:0046872">
    <property type="term" value="F:metal ion binding"/>
    <property type="evidence" value="ECO:0007669"/>
    <property type="project" value="UniProtKB-KW"/>
</dbReference>
<keyword evidence="7" id="KW-0479">Metal-binding</keyword>
<evidence type="ECO:0000256" key="1">
    <source>
        <dbReference type="ARBA" id="ARBA00001917"/>
    </source>
</evidence>
<dbReference type="GO" id="GO:0051538">
    <property type="term" value="F:3 iron, 4 sulfur cluster binding"/>
    <property type="evidence" value="ECO:0007669"/>
    <property type="project" value="UniProtKB-KW"/>
</dbReference>
<evidence type="ECO:0000256" key="7">
    <source>
        <dbReference type="ARBA" id="ARBA00022723"/>
    </source>
</evidence>
<keyword evidence="11" id="KW-0411">Iron-sulfur</keyword>
<feature type="domain" description="Glutamine amidotransferase type-2" evidence="15">
    <location>
        <begin position="13"/>
        <end position="168"/>
    </location>
</feature>
<evidence type="ECO:0000256" key="6">
    <source>
        <dbReference type="ARBA" id="ARBA00022643"/>
    </source>
</evidence>
<dbReference type="AlphaFoldDB" id="A0A0B8P761"/>
<dbReference type="Gene3D" id="3.60.20.10">
    <property type="entry name" value="Glutamine Phosphoribosylpyrophosphate, subunit 1, domain 1"/>
    <property type="match status" value="1"/>
</dbReference>
<dbReference type="PROSITE" id="PS51278">
    <property type="entry name" value="GATASE_TYPE_2"/>
    <property type="match status" value="1"/>
</dbReference>
<sequence length="168" mass="18454">MALYDPNLEKDNCGFGLIAHMEGETSHKLVRTAISALDRMTHRGGINSDGKTGDGCGLLLQKPDSYFRLIAEEQGWNLGKQYAVGMFFFSQDPILAEQSKTIIEKELGKETLSVEGWRETPTNPDVLGPIATESLPAIEQVFISAPAGWGSEILRDAYISQDAVSKRH</sequence>
<evidence type="ECO:0000256" key="9">
    <source>
        <dbReference type="ARBA" id="ARBA00023002"/>
    </source>
</evidence>
<gene>
    <name evidence="16" type="ORF">JCM19232_1867</name>
</gene>